<feature type="domain" description="Cytochrome oxidase subunit I profile" evidence="9">
    <location>
        <begin position="29"/>
        <end position="497"/>
    </location>
</feature>
<feature type="transmembrane region" description="Helical" evidence="8">
    <location>
        <begin position="263"/>
        <end position="281"/>
    </location>
</feature>
<gene>
    <name evidence="10" type="ORF">BRLA_c027940</name>
</gene>
<dbReference type="InterPro" id="IPR023615">
    <property type="entry name" value="Cyt_c_Oxase_su1_BS"/>
</dbReference>
<dbReference type="EMBL" id="CP007806">
    <property type="protein sequence ID" value="AIG27113.1"/>
    <property type="molecule type" value="Genomic_DNA"/>
</dbReference>
<dbReference type="PRINTS" id="PR01165">
    <property type="entry name" value="CYCOXIDASEI"/>
</dbReference>
<dbReference type="GO" id="GO:0004129">
    <property type="term" value="F:cytochrome-c oxidase activity"/>
    <property type="evidence" value="ECO:0007669"/>
    <property type="project" value="InterPro"/>
</dbReference>
<keyword evidence="11" id="KW-1185">Reference proteome</keyword>
<dbReference type="EC" id="1.9.3.1" evidence="10"/>
<keyword evidence="4 7" id="KW-0249">Electron transport</keyword>
<dbReference type="CDD" id="cd01660">
    <property type="entry name" value="ba3-like_Oxidase_I"/>
    <property type="match status" value="1"/>
</dbReference>
<organism evidence="10 11">
    <name type="scientific">Brevibacillus laterosporus LMG 15441</name>
    <dbReference type="NCBI Taxonomy" id="1042163"/>
    <lineage>
        <taxon>Bacteria</taxon>
        <taxon>Bacillati</taxon>
        <taxon>Bacillota</taxon>
        <taxon>Bacilli</taxon>
        <taxon>Bacillales</taxon>
        <taxon>Paenibacillaceae</taxon>
        <taxon>Brevibacillus</taxon>
    </lineage>
</organism>
<name>A0A075R7D8_BRELA</name>
<feature type="transmembrane region" description="Helical" evidence="8">
    <location>
        <begin position="145"/>
        <end position="169"/>
    </location>
</feature>
<dbReference type="GO" id="GO:0016020">
    <property type="term" value="C:membrane"/>
    <property type="evidence" value="ECO:0007669"/>
    <property type="project" value="UniProtKB-SubCell"/>
</dbReference>
<dbReference type="InterPro" id="IPR023616">
    <property type="entry name" value="Cyt_c_oxase-like_su1_dom"/>
</dbReference>
<evidence type="ECO:0000313" key="10">
    <source>
        <dbReference type="EMBL" id="AIG27113.1"/>
    </source>
</evidence>
<feature type="transmembrane region" description="Helical" evidence="8">
    <location>
        <begin position="385"/>
        <end position="405"/>
    </location>
</feature>
<dbReference type="eggNOG" id="COG0843">
    <property type="taxonomic scope" value="Bacteria"/>
</dbReference>
<dbReference type="GO" id="GO:0009060">
    <property type="term" value="P:aerobic respiration"/>
    <property type="evidence" value="ECO:0007669"/>
    <property type="project" value="InterPro"/>
</dbReference>
<dbReference type="PANTHER" id="PTHR10422:SF40">
    <property type="entry name" value="CYTOCHROME C OXIDASE SUBUNIT I"/>
    <property type="match status" value="1"/>
</dbReference>
<dbReference type="Proteomes" id="UP000005850">
    <property type="component" value="Chromosome"/>
</dbReference>
<keyword evidence="6 8" id="KW-0472">Membrane</keyword>
<evidence type="ECO:0000256" key="5">
    <source>
        <dbReference type="ARBA" id="ARBA00022989"/>
    </source>
</evidence>
<keyword evidence="7" id="KW-0479">Metal-binding</keyword>
<keyword evidence="3 7" id="KW-0812">Transmembrane</keyword>
<feature type="transmembrane region" description="Helical" evidence="8">
    <location>
        <begin position="61"/>
        <end position="87"/>
    </location>
</feature>
<protein>
    <submittedName>
        <fullName evidence="10">Cytochrome c oxidase subunit 1</fullName>
        <ecNumber evidence="10">1.9.3.1</ecNumber>
    </submittedName>
</protein>
<evidence type="ECO:0000259" key="9">
    <source>
        <dbReference type="PROSITE" id="PS50855"/>
    </source>
</evidence>
<evidence type="ECO:0000256" key="1">
    <source>
        <dbReference type="ARBA" id="ARBA00004141"/>
    </source>
</evidence>
<dbReference type="SUPFAM" id="SSF81442">
    <property type="entry name" value="Cytochrome c oxidase subunit I-like"/>
    <property type="match status" value="1"/>
</dbReference>
<comment type="similarity">
    <text evidence="7">Belongs to the heme-copper respiratory oxidase family.</text>
</comment>
<reference evidence="10 11" key="1">
    <citation type="journal article" date="2011" name="J. Bacteriol.">
        <title>Genome sequence of Brevibacillus laterosporus LMG 15441, a pathogen of invertebrates.</title>
        <authorList>
            <person name="Djukic M."/>
            <person name="Poehlein A."/>
            <person name="Thurmer A."/>
            <person name="Daniel R."/>
        </authorList>
    </citation>
    <scope>NUCLEOTIDE SEQUENCE [LARGE SCALE GENOMIC DNA]</scope>
    <source>
        <strain evidence="10 11">LMG 15441</strain>
    </source>
</reference>
<proteinExistence type="inferred from homology"/>
<evidence type="ECO:0000256" key="7">
    <source>
        <dbReference type="RuleBase" id="RU000370"/>
    </source>
</evidence>
<dbReference type="InterPro" id="IPR033943">
    <property type="entry name" value="Ba3-like_Oxidase_I"/>
</dbReference>
<dbReference type="PANTHER" id="PTHR10422">
    <property type="entry name" value="CYTOCHROME C OXIDASE SUBUNIT 1"/>
    <property type="match status" value="1"/>
</dbReference>
<keyword evidence="7" id="KW-0349">Heme</keyword>
<evidence type="ECO:0000256" key="6">
    <source>
        <dbReference type="ARBA" id="ARBA00023136"/>
    </source>
</evidence>
<evidence type="ECO:0000256" key="4">
    <source>
        <dbReference type="ARBA" id="ARBA00022982"/>
    </source>
</evidence>
<feature type="transmembrane region" description="Helical" evidence="8">
    <location>
        <begin position="30"/>
        <end position="49"/>
    </location>
</feature>
<dbReference type="Gene3D" id="1.20.210.10">
    <property type="entry name" value="Cytochrome c oxidase-like, subunit I domain"/>
    <property type="match status" value="1"/>
</dbReference>
<dbReference type="PROSITE" id="PS00077">
    <property type="entry name" value="COX1_CUB"/>
    <property type="match status" value="1"/>
</dbReference>
<dbReference type="InterPro" id="IPR000883">
    <property type="entry name" value="Cyt_C_Oxase_1"/>
</dbReference>
<dbReference type="HOGENOM" id="CLU_033807_1_0_9"/>
<dbReference type="GO" id="GO:0020037">
    <property type="term" value="F:heme binding"/>
    <property type="evidence" value="ECO:0007669"/>
    <property type="project" value="InterPro"/>
</dbReference>
<feature type="transmembrane region" description="Helical" evidence="8">
    <location>
        <begin position="181"/>
        <end position="209"/>
    </location>
</feature>
<dbReference type="PROSITE" id="PS50855">
    <property type="entry name" value="COX1"/>
    <property type="match status" value="1"/>
</dbReference>
<evidence type="ECO:0000256" key="8">
    <source>
        <dbReference type="SAM" id="Phobius"/>
    </source>
</evidence>
<dbReference type="AlphaFoldDB" id="A0A075R7D8"/>
<keyword evidence="7" id="KW-0813">Transport</keyword>
<dbReference type="Pfam" id="PF00115">
    <property type="entry name" value="COX1"/>
    <property type="match status" value="1"/>
</dbReference>
<keyword evidence="2 7" id="KW-0679">Respiratory chain</keyword>
<dbReference type="KEGG" id="blr:BRLA_c027940"/>
<evidence type="ECO:0000313" key="11">
    <source>
        <dbReference type="Proteomes" id="UP000005850"/>
    </source>
</evidence>
<feature type="transmembrane region" description="Helical" evidence="8">
    <location>
        <begin position="107"/>
        <end position="125"/>
    </location>
</feature>
<feature type="transmembrane region" description="Helical" evidence="8">
    <location>
        <begin position="525"/>
        <end position="546"/>
    </location>
</feature>
<feature type="transmembrane region" description="Helical" evidence="8">
    <location>
        <begin position="346"/>
        <end position="365"/>
    </location>
</feature>
<feature type="transmembrane region" description="Helical" evidence="8">
    <location>
        <begin position="296"/>
        <end position="320"/>
    </location>
</feature>
<feature type="transmembrane region" description="Helical" evidence="8">
    <location>
        <begin position="471"/>
        <end position="495"/>
    </location>
</feature>
<comment type="subcellular location">
    <subcellularLocation>
        <location evidence="1">Membrane</location>
        <topology evidence="1">Multi-pass membrane protein</topology>
    </subcellularLocation>
</comment>
<keyword evidence="5 8" id="KW-1133">Transmembrane helix</keyword>
<evidence type="ECO:0000256" key="2">
    <source>
        <dbReference type="ARBA" id="ARBA00022660"/>
    </source>
</evidence>
<accession>A0A075R7D8</accession>
<dbReference type="GO" id="GO:0016491">
    <property type="term" value="F:oxidoreductase activity"/>
    <property type="evidence" value="ECO:0007669"/>
    <property type="project" value="UniProtKB-KW"/>
</dbReference>
<sequence>MVAQLKEYHKTQPVVKVDAAAAKLSLAHIYVAYIGFAIAILCGLLQGLVRGGVITLPSWLGYYQVLTAHGVLLGLVFTTFFIIGFFISGCARTSEGKLTPLALKLGWIGWLLMTVGTAMATVAILSNEASVLYTFYAPMKASPLFYIGSALLVVGSWMGGYSIFANYIHWRKTNKGKTSPLFQFMAVSTMILWQIATLGVAAEVLLQLIPWSLGWVPEVNVLLSRTLFWYFGHPLVYFWLMPAYVCWYVNIPKIIGGKVFSDSLARLSFILLILFSIPVGFHHQLMEPGISDKWKMLHVILTLTVVFPSLMTAFSLFAVFETSGRKKGAKGLFGWFSKLPWKDVRFFAPMLGMLAFIPAGAGGIINASNQMNAVVHNTIWVTGHFHLTVGTSIALTFFGITYWLLPNLTGRKMTPALHRVGILQAVMWSVGMLLMSGAMHYLGLQGVPRRTDYTTYFDNAEALSWIPPQQLMGFGGAILFFAGILMVGILFYLIFKAPKGEEDYPIAESQESVERTPKILERWSLWLGIAVFLIIVAYAYPIYQLIDHAPPGSKPFITW</sequence>
<feature type="transmembrane region" description="Helical" evidence="8">
    <location>
        <begin position="417"/>
        <end position="442"/>
    </location>
</feature>
<evidence type="ECO:0000256" key="3">
    <source>
        <dbReference type="ARBA" id="ARBA00022692"/>
    </source>
</evidence>
<dbReference type="STRING" id="1042163.BRLA_c027940"/>
<dbReference type="InterPro" id="IPR036927">
    <property type="entry name" value="Cyt_c_oxase-like_su1_sf"/>
</dbReference>
<feature type="transmembrane region" description="Helical" evidence="8">
    <location>
        <begin position="229"/>
        <end position="251"/>
    </location>
</feature>
<keyword evidence="10" id="KW-0560">Oxidoreductase</keyword>
<keyword evidence="7" id="KW-0408">Iron</keyword>
<dbReference type="RefSeq" id="WP_003336040.1">
    <property type="nucleotide sequence ID" value="NZ_CP007806.1"/>
</dbReference>